<gene>
    <name evidence="2" type="ORF">E8M01_11515</name>
</gene>
<name>A0A4D7B526_9HYPH</name>
<sequence>MNNIQWEKTMTDVRVETRGQALWLTIDREAKRNALDDAVLHALREGVESAGGRDGIRAVVITGAGSKVFCAGGNLKQDAEGDPFRVDPNRLDNPVALLLRAIEDCPVATIARVNGHALGGGFGLVCACDFAIAADHARLGTPEISLGLFPLMILPSILRVLSRRDAAKLCMTGKPISAAEAQAIGAVNEALPETGLDAAIDTLVASLAGGAPTAMRFGRRALNTIAEMPYLAGLEYAQRVLPLLAKTDDAIEGFKAFNERRAPRWVTS</sequence>
<dbReference type="Proteomes" id="UP000298781">
    <property type="component" value="Chromosome"/>
</dbReference>
<proteinExistence type="inferred from homology"/>
<dbReference type="InterPro" id="IPR051683">
    <property type="entry name" value="Enoyl-CoA_Hydratase/Isomerase"/>
</dbReference>
<dbReference type="Pfam" id="PF00378">
    <property type="entry name" value="ECH_1"/>
    <property type="match status" value="1"/>
</dbReference>
<accession>A0A4D7B526</accession>
<dbReference type="PANTHER" id="PTHR42964">
    <property type="entry name" value="ENOYL-COA HYDRATASE"/>
    <property type="match status" value="1"/>
</dbReference>
<evidence type="ECO:0000256" key="1">
    <source>
        <dbReference type="ARBA" id="ARBA00005254"/>
    </source>
</evidence>
<dbReference type="PANTHER" id="PTHR42964:SF1">
    <property type="entry name" value="POLYKETIDE BIOSYNTHESIS ENOYL-COA HYDRATASE PKSH-RELATED"/>
    <property type="match status" value="1"/>
</dbReference>
<keyword evidence="3" id="KW-1185">Reference proteome</keyword>
<comment type="similarity">
    <text evidence="1">Belongs to the enoyl-CoA hydratase/isomerase family.</text>
</comment>
<evidence type="ECO:0000313" key="2">
    <source>
        <dbReference type="EMBL" id="QCI64796.1"/>
    </source>
</evidence>
<organism evidence="2 3">
    <name type="scientific">Phreatobacter stygius</name>
    <dbReference type="NCBI Taxonomy" id="1940610"/>
    <lineage>
        <taxon>Bacteria</taxon>
        <taxon>Pseudomonadati</taxon>
        <taxon>Pseudomonadota</taxon>
        <taxon>Alphaproteobacteria</taxon>
        <taxon>Hyphomicrobiales</taxon>
        <taxon>Phreatobacteraceae</taxon>
        <taxon>Phreatobacter</taxon>
    </lineage>
</organism>
<dbReference type="SUPFAM" id="SSF52096">
    <property type="entry name" value="ClpP/crotonase"/>
    <property type="match status" value="1"/>
</dbReference>
<dbReference type="AlphaFoldDB" id="A0A4D7B526"/>
<dbReference type="EMBL" id="CP039690">
    <property type="protein sequence ID" value="QCI64796.1"/>
    <property type="molecule type" value="Genomic_DNA"/>
</dbReference>
<dbReference type="GO" id="GO:0016853">
    <property type="term" value="F:isomerase activity"/>
    <property type="evidence" value="ECO:0007669"/>
    <property type="project" value="UniProtKB-KW"/>
</dbReference>
<dbReference type="Gene3D" id="3.90.226.10">
    <property type="entry name" value="2-enoyl-CoA Hydratase, Chain A, domain 1"/>
    <property type="match status" value="1"/>
</dbReference>
<reference evidence="2 3" key="1">
    <citation type="submission" date="2019-04" db="EMBL/GenBank/DDBJ databases">
        <title>Phreatobacter aquaticus sp. nov.</title>
        <authorList>
            <person name="Choi A."/>
        </authorList>
    </citation>
    <scope>NUCLEOTIDE SEQUENCE [LARGE SCALE GENOMIC DNA]</scope>
    <source>
        <strain evidence="2 3">KCTC 52518</strain>
    </source>
</reference>
<protein>
    <submittedName>
        <fullName evidence="2">Enoyl-CoA hydratase/isomerase family protein</fullName>
    </submittedName>
</protein>
<dbReference type="InterPro" id="IPR029045">
    <property type="entry name" value="ClpP/crotonase-like_dom_sf"/>
</dbReference>
<dbReference type="OrthoDB" id="9795613at2"/>
<dbReference type="InterPro" id="IPR001753">
    <property type="entry name" value="Enoyl-CoA_hydra/iso"/>
</dbReference>
<keyword evidence="2" id="KW-0413">Isomerase</keyword>
<dbReference type="KEGG" id="pstg:E8M01_11515"/>
<evidence type="ECO:0000313" key="3">
    <source>
        <dbReference type="Proteomes" id="UP000298781"/>
    </source>
</evidence>
<dbReference type="CDD" id="cd06558">
    <property type="entry name" value="crotonase-like"/>
    <property type="match status" value="1"/>
</dbReference>